<dbReference type="InterPro" id="IPR035067">
    <property type="entry name" value="V-type_ATPase_csu/dsu"/>
</dbReference>
<dbReference type="AlphaFoldDB" id="A0A9X8UL69"/>
<dbReference type="PANTHER" id="PTHR38682:SF1">
    <property type="entry name" value="V-TYPE ATP SYNTHASE SUBUNIT C"/>
    <property type="match status" value="1"/>
</dbReference>
<dbReference type="PANTHER" id="PTHR38682">
    <property type="entry name" value="V-TYPE ATP SYNTHASE SUBUNIT C"/>
    <property type="match status" value="1"/>
</dbReference>
<comment type="caution">
    <text evidence="4">The sequence shown here is derived from an EMBL/GenBank/DDBJ whole genome shotgun (WGS) entry which is preliminary data.</text>
</comment>
<keyword evidence="2" id="KW-0813">Transport</keyword>
<dbReference type="EMBL" id="SLUK01000002">
    <property type="protein sequence ID" value="TCL44719.1"/>
    <property type="molecule type" value="Genomic_DNA"/>
</dbReference>
<dbReference type="Pfam" id="PF01992">
    <property type="entry name" value="vATP-synt_AC39"/>
    <property type="match status" value="1"/>
</dbReference>
<dbReference type="Gene3D" id="1.20.1690.10">
    <property type="entry name" value="V-type ATP synthase subunit C domain"/>
    <property type="match status" value="2"/>
</dbReference>
<dbReference type="SUPFAM" id="SSF103486">
    <property type="entry name" value="V-type ATP synthase subunit C"/>
    <property type="match status" value="1"/>
</dbReference>
<dbReference type="InterPro" id="IPR036079">
    <property type="entry name" value="ATPase_csu/dsu_sf"/>
</dbReference>
<name>A0A9X8UL69_9FIRM</name>
<keyword evidence="5" id="KW-1185">Reference proteome</keyword>
<dbReference type="InterPro" id="IPR044911">
    <property type="entry name" value="V-type_ATPase_csu/dsu_dom_3"/>
</dbReference>
<dbReference type="RefSeq" id="WP_132084083.1">
    <property type="nucleotide sequence ID" value="NZ_SLUK01000002.1"/>
</dbReference>
<accession>A0A9X8UL69</accession>
<evidence type="ECO:0000256" key="3">
    <source>
        <dbReference type="ARBA" id="ARBA00023065"/>
    </source>
</evidence>
<dbReference type="InterPro" id="IPR050873">
    <property type="entry name" value="V-ATPase_V0D/AC39_subunit"/>
</dbReference>
<reference evidence="4 5" key="1">
    <citation type="submission" date="2019-03" db="EMBL/GenBank/DDBJ databases">
        <title>Genomic Encyclopedia of Type Strains, Phase IV (KMG-IV): sequencing the most valuable type-strain genomes for metagenomic binning, comparative biology and taxonomic classification.</title>
        <authorList>
            <person name="Goeker M."/>
        </authorList>
    </citation>
    <scope>NUCLEOTIDE SEQUENCE [LARGE SCALE GENOMIC DNA]</scope>
    <source>
        <strain evidence="4 5">DSM 100433</strain>
    </source>
</reference>
<sequence>MNKIHDVDYLYATARLRALEKNMLTGRDLEKMVDASTLEESYKIANDISLHSRLEAAEYEQAIGDMLSGAYDLVAELTGESEVLSVFRYKYDGHNLKVIIKSQSLGSDPLRSMSPLGTVPKEELLRAFRERRLDMLPERLANAAFEASEALAKSGNPQTVDIMIDRAVLECMLAKAEEIGFPFLTELVQSQIDIENIRTAVRLKRMKQELPALQRLFLDGGTLDAARLYEAFEAEGFDAMRDMLYITRYYTHFAPLFDTLSGRGSSLTAFEKGAENYIISLLKGAKLVAFGLEPVISYLLGKENEAKDIRIVLASKEAGVESKNISERLRDTYA</sequence>
<protein>
    <submittedName>
        <fullName evidence="4">V/A-type H+-transporting ATPase subunit C</fullName>
    </submittedName>
</protein>
<comment type="similarity">
    <text evidence="1">Belongs to the V-ATPase V0D/AC39 subunit family.</text>
</comment>
<gene>
    <name evidence="4" type="ORF">EDD78_102345</name>
</gene>
<evidence type="ECO:0000256" key="2">
    <source>
        <dbReference type="ARBA" id="ARBA00022448"/>
    </source>
</evidence>
<organism evidence="4 5">
    <name type="scientific">Harryflintia acetispora</name>
    <dbReference type="NCBI Taxonomy" id="1849041"/>
    <lineage>
        <taxon>Bacteria</taxon>
        <taxon>Bacillati</taxon>
        <taxon>Bacillota</taxon>
        <taxon>Clostridia</taxon>
        <taxon>Eubacteriales</taxon>
        <taxon>Oscillospiraceae</taxon>
        <taxon>Harryflintia</taxon>
    </lineage>
</organism>
<evidence type="ECO:0000313" key="5">
    <source>
        <dbReference type="Proteomes" id="UP000294682"/>
    </source>
</evidence>
<evidence type="ECO:0000256" key="1">
    <source>
        <dbReference type="ARBA" id="ARBA00006709"/>
    </source>
</evidence>
<evidence type="ECO:0000313" key="4">
    <source>
        <dbReference type="EMBL" id="TCL44719.1"/>
    </source>
</evidence>
<dbReference type="GO" id="GO:0046961">
    <property type="term" value="F:proton-transporting ATPase activity, rotational mechanism"/>
    <property type="evidence" value="ECO:0007669"/>
    <property type="project" value="InterPro"/>
</dbReference>
<proteinExistence type="inferred from homology"/>
<keyword evidence="3" id="KW-0406">Ion transport</keyword>
<dbReference type="Gene3D" id="1.10.132.50">
    <property type="entry name" value="ATP synthase (C/AC39) subunit, domain 3"/>
    <property type="match status" value="1"/>
</dbReference>
<dbReference type="InterPro" id="IPR002843">
    <property type="entry name" value="ATPase_V0-cplx_csu/dsu"/>
</dbReference>
<dbReference type="Proteomes" id="UP000294682">
    <property type="component" value="Unassembled WGS sequence"/>
</dbReference>